<protein>
    <submittedName>
        <fullName evidence="1">Head-tail connector protein</fullName>
    </submittedName>
</protein>
<sequence>MPAFITLEEAKQQLNIEESDTLDDTYIAALIPAASEVIERECNRKIYLTQEELDADSEAPEYAMVLNETLKLACKLTVGHWFNNREATSELTIKKVPLSYDYLINLYRIPLA</sequence>
<name>A0ABV1RKW1_9ALTE</name>
<dbReference type="Gene3D" id="1.10.3230.30">
    <property type="entry name" value="Phage gp6-like head-tail connector protein"/>
    <property type="match status" value="1"/>
</dbReference>
<evidence type="ECO:0000313" key="2">
    <source>
        <dbReference type="Proteomes" id="UP001467690"/>
    </source>
</evidence>
<organism evidence="1 2">
    <name type="scientific">Catenovulum sediminis</name>
    <dbReference type="NCBI Taxonomy" id="1740262"/>
    <lineage>
        <taxon>Bacteria</taxon>
        <taxon>Pseudomonadati</taxon>
        <taxon>Pseudomonadota</taxon>
        <taxon>Gammaproteobacteria</taxon>
        <taxon>Alteromonadales</taxon>
        <taxon>Alteromonadaceae</taxon>
        <taxon>Catenovulum</taxon>
    </lineage>
</organism>
<dbReference type="InterPro" id="IPR006450">
    <property type="entry name" value="Phage_HK97_gp6-like"/>
</dbReference>
<gene>
    <name evidence="1" type="ORF">ABS311_15950</name>
</gene>
<reference evidence="1 2" key="1">
    <citation type="submission" date="2024-06" db="EMBL/GenBank/DDBJ databases">
        <authorList>
            <person name="Chen R.Y."/>
        </authorList>
    </citation>
    <scope>NUCLEOTIDE SEQUENCE [LARGE SCALE GENOMIC DNA]</scope>
    <source>
        <strain evidence="1 2">D2</strain>
    </source>
</reference>
<dbReference type="RefSeq" id="WP_350402568.1">
    <property type="nucleotide sequence ID" value="NZ_JBELOE010000265.1"/>
</dbReference>
<accession>A0ABV1RKW1</accession>
<dbReference type="Pfam" id="PF05135">
    <property type="entry name" value="Phage_connect_1"/>
    <property type="match status" value="1"/>
</dbReference>
<dbReference type="NCBIfam" id="TIGR01560">
    <property type="entry name" value="put_DNA_pack"/>
    <property type="match status" value="1"/>
</dbReference>
<keyword evidence="2" id="KW-1185">Reference proteome</keyword>
<evidence type="ECO:0000313" key="1">
    <source>
        <dbReference type="EMBL" id="MER2493370.1"/>
    </source>
</evidence>
<proteinExistence type="predicted"/>
<dbReference type="CDD" id="cd08054">
    <property type="entry name" value="gp6"/>
    <property type="match status" value="1"/>
</dbReference>
<dbReference type="EMBL" id="JBELOE010000265">
    <property type="protein sequence ID" value="MER2493370.1"/>
    <property type="molecule type" value="Genomic_DNA"/>
</dbReference>
<dbReference type="Proteomes" id="UP001467690">
    <property type="component" value="Unassembled WGS sequence"/>
</dbReference>
<comment type="caution">
    <text evidence="1">The sequence shown here is derived from an EMBL/GenBank/DDBJ whole genome shotgun (WGS) entry which is preliminary data.</text>
</comment>
<dbReference type="InterPro" id="IPR021146">
    <property type="entry name" value="Phage_gp6-like_head-tail"/>
</dbReference>